<dbReference type="PROSITE" id="PS51257">
    <property type="entry name" value="PROKAR_LIPOPROTEIN"/>
    <property type="match status" value="1"/>
</dbReference>
<gene>
    <name evidence="2" type="ORF">LCGC14_0761330</name>
</gene>
<feature type="region of interest" description="Disordered" evidence="1">
    <location>
        <begin position="26"/>
        <end position="49"/>
    </location>
</feature>
<organism evidence="2">
    <name type="scientific">marine sediment metagenome</name>
    <dbReference type="NCBI Taxonomy" id="412755"/>
    <lineage>
        <taxon>unclassified sequences</taxon>
        <taxon>metagenomes</taxon>
        <taxon>ecological metagenomes</taxon>
    </lineage>
</organism>
<dbReference type="AlphaFoldDB" id="A0A0F9QKX1"/>
<feature type="compositionally biased region" description="Low complexity" evidence="1">
    <location>
        <begin position="29"/>
        <end position="49"/>
    </location>
</feature>
<reference evidence="2" key="1">
    <citation type="journal article" date="2015" name="Nature">
        <title>Complex archaea that bridge the gap between prokaryotes and eukaryotes.</title>
        <authorList>
            <person name="Spang A."/>
            <person name="Saw J.H."/>
            <person name="Jorgensen S.L."/>
            <person name="Zaremba-Niedzwiedzka K."/>
            <person name="Martijn J."/>
            <person name="Lind A.E."/>
            <person name="van Eijk R."/>
            <person name="Schleper C."/>
            <person name="Guy L."/>
            <person name="Ettema T.J."/>
        </authorList>
    </citation>
    <scope>NUCLEOTIDE SEQUENCE</scope>
</reference>
<sequence>MKNLFFTALFLATACTSEYTMDPGAPDVGTDASADAGSADAGASSPDATPATLRGCVFTEPACSGENICIENECVPAWNRDYRIWVYRAEVPTHNPDGFDWDATGGAPDLYVSVKINDTWIGQTDTVMNQFSADFDVSYVSIITAPDALVLFYVADNDGIPGDSGGYEHAFSCDWNLSADVVDDGDLICSGALGTLRAKIEPL</sequence>
<dbReference type="SUPFAM" id="SSF49562">
    <property type="entry name" value="C2 domain (Calcium/lipid-binding domain, CaLB)"/>
    <property type="match status" value="1"/>
</dbReference>
<dbReference type="EMBL" id="LAZR01001880">
    <property type="protein sequence ID" value="KKN37652.1"/>
    <property type="molecule type" value="Genomic_DNA"/>
</dbReference>
<evidence type="ECO:0000256" key="1">
    <source>
        <dbReference type="SAM" id="MobiDB-lite"/>
    </source>
</evidence>
<name>A0A0F9QKX1_9ZZZZ</name>
<comment type="caution">
    <text evidence="2">The sequence shown here is derived from an EMBL/GenBank/DDBJ whole genome shotgun (WGS) entry which is preliminary data.</text>
</comment>
<dbReference type="InterPro" id="IPR035892">
    <property type="entry name" value="C2_domain_sf"/>
</dbReference>
<protein>
    <submittedName>
        <fullName evidence="2">Uncharacterized protein</fullName>
    </submittedName>
</protein>
<evidence type="ECO:0000313" key="2">
    <source>
        <dbReference type="EMBL" id="KKN37652.1"/>
    </source>
</evidence>
<accession>A0A0F9QKX1</accession>
<proteinExistence type="predicted"/>